<evidence type="ECO:0000313" key="2">
    <source>
        <dbReference type="Proteomes" id="UP001146120"/>
    </source>
</evidence>
<evidence type="ECO:0008006" key="3">
    <source>
        <dbReference type="Google" id="ProtNLM"/>
    </source>
</evidence>
<dbReference type="Gene3D" id="3.80.10.10">
    <property type="entry name" value="Ribonuclease Inhibitor"/>
    <property type="match status" value="2"/>
</dbReference>
<name>A0AAV2YMN4_9STRA</name>
<dbReference type="AlphaFoldDB" id="A0AAV2YMN4"/>
<dbReference type="PANTHER" id="PTHR46433">
    <property type="entry name" value="ANK_REP_REGION DOMAIN-CONTAINING PROTEIN-RELATED"/>
    <property type="match status" value="1"/>
</dbReference>
<dbReference type="Proteomes" id="UP001146120">
    <property type="component" value="Unassembled WGS sequence"/>
</dbReference>
<organism evidence="1 2">
    <name type="scientific">Lagenidium giganteum</name>
    <dbReference type="NCBI Taxonomy" id="4803"/>
    <lineage>
        <taxon>Eukaryota</taxon>
        <taxon>Sar</taxon>
        <taxon>Stramenopiles</taxon>
        <taxon>Oomycota</taxon>
        <taxon>Peronosporomycetes</taxon>
        <taxon>Pythiales</taxon>
        <taxon>Pythiaceae</taxon>
    </lineage>
</organism>
<proteinExistence type="predicted"/>
<protein>
    <recommendedName>
        <fullName evidence="3">F-box domain-containing protein</fullName>
    </recommendedName>
</protein>
<gene>
    <name evidence="1" type="ORF">N0F65_010552</name>
</gene>
<accession>A0AAV2YMN4</accession>
<evidence type="ECO:0000313" key="1">
    <source>
        <dbReference type="EMBL" id="DAZ94613.1"/>
    </source>
</evidence>
<dbReference type="EMBL" id="DAKRPA010000241">
    <property type="protein sequence ID" value="DAZ94613.1"/>
    <property type="molecule type" value="Genomic_DNA"/>
</dbReference>
<comment type="caution">
    <text evidence="1">The sequence shown here is derived from an EMBL/GenBank/DDBJ whole genome shotgun (WGS) entry which is preliminary data.</text>
</comment>
<keyword evidence="2" id="KW-1185">Reference proteome</keyword>
<dbReference type="PANTHER" id="PTHR46433:SF1">
    <property type="entry name" value="ANKYRIN REPEAT-CONTAINING PROTEIN"/>
    <property type="match status" value="1"/>
</dbReference>
<dbReference type="SUPFAM" id="SSF52058">
    <property type="entry name" value="L domain-like"/>
    <property type="match status" value="1"/>
</dbReference>
<dbReference type="InterPro" id="IPR032675">
    <property type="entry name" value="LRR_dom_sf"/>
</dbReference>
<reference evidence="1" key="1">
    <citation type="submission" date="2022-11" db="EMBL/GenBank/DDBJ databases">
        <authorList>
            <person name="Morgan W.R."/>
            <person name="Tartar A."/>
        </authorList>
    </citation>
    <scope>NUCLEOTIDE SEQUENCE</scope>
    <source>
        <strain evidence="1">ARSEF 373</strain>
    </source>
</reference>
<reference evidence="1" key="2">
    <citation type="journal article" date="2023" name="Microbiol Resour">
        <title>Decontamination and Annotation of the Draft Genome Sequence of the Oomycete Lagenidium giganteum ARSEF 373.</title>
        <authorList>
            <person name="Morgan W.R."/>
            <person name="Tartar A."/>
        </authorList>
    </citation>
    <scope>NUCLEOTIDE SEQUENCE</scope>
    <source>
        <strain evidence="1">ARSEF 373</strain>
    </source>
</reference>
<sequence>MKVEDVESPLAAQPALGLVLPWLTARDICTVRALNHVCSRISRNQTRAMHVRRLNHAQAIALLVRAFPHVQRLVIDVCSLKIQDLRAALTAVPGWTLRWLGLTQVWHLTDDLLHTLTAQLPKLQTLQVAQCYKLTAPRFTAPQLVTLHLENCLITQIDPATHWPLLQSLTLSSRVLTTAHARTLIKTQLLPSRLEQLDLTNCLALEQLVVDSTDLPHLRCLVLRSCIGLQRVCVASSTIVALDLALCVELKWAMLHLRHVTALDLSFMQQLEKLYLHSTALTQLDLRGSAQLQRENLQIDCPQLDHVLLHGSTVTMDDVRTSGQPEIG</sequence>